<dbReference type="Proteomes" id="UP000591131">
    <property type="component" value="Unassembled WGS sequence"/>
</dbReference>
<organism evidence="2 3">
    <name type="scientific">Perkinsus chesapeaki</name>
    <name type="common">Clam parasite</name>
    <name type="synonym">Perkinsus andrewsi</name>
    <dbReference type="NCBI Taxonomy" id="330153"/>
    <lineage>
        <taxon>Eukaryota</taxon>
        <taxon>Sar</taxon>
        <taxon>Alveolata</taxon>
        <taxon>Perkinsozoa</taxon>
        <taxon>Perkinsea</taxon>
        <taxon>Perkinsida</taxon>
        <taxon>Perkinsidae</taxon>
        <taxon>Perkinsus</taxon>
    </lineage>
</organism>
<gene>
    <name evidence="2" type="ORF">FOL47_000215</name>
</gene>
<keyword evidence="3" id="KW-1185">Reference proteome</keyword>
<feature type="compositionally biased region" description="Basic and acidic residues" evidence="1">
    <location>
        <begin position="130"/>
        <end position="151"/>
    </location>
</feature>
<accession>A0A7J6KXW3</accession>
<feature type="compositionally biased region" description="Low complexity" evidence="1">
    <location>
        <begin position="152"/>
        <end position="163"/>
    </location>
</feature>
<sequence length="426" mass="46378">MFTYIKPLFLTATITAVPYYEHTWKQNGECTLFVSGGLNTPPYVRITKNGVKYDCGNGKTGTKSVEALPNGVAQKFASSNDCKGSIKQLGYPDTVTPGEAVSKLCSSLAGGSGGAFSLASSRQSGSSESRQSEGRQSEGRSSEGRSSERRSSSYSNSGQSSSSPSTTTSAASVDYEREPLKMPHYNRGWLSNVKEVGGSKYKCELEDPHSNTGIVIDGDLKKIEYKCSGGLSGEVDFSQGQLPLGKWFHWVLNESGKDKKGAGCVHAWKLSLGVPKEITIAKSIDFVCRSLKVYDSWKAYPSIDGYCSDKCELRWGVSGPTMGYATMYSGLYRKNEITCHREGAGRFDGKIVPMCHFAGLEGIFKPNSGVNDIYPYCKSPQRGVQNPKEYSDEDCVEAWQKGFNLGDNISIDEAIKKVCGELESKR</sequence>
<feature type="region of interest" description="Disordered" evidence="1">
    <location>
        <begin position="116"/>
        <end position="172"/>
    </location>
</feature>
<evidence type="ECO:0000256" key="1">
    <source>
        <dbReference type="SAM" id="MobiDB-lite"/>
    </source>
</evidence>
<dbReference type="AlphaFoldDB" id="A0A7J6KXW3"/>
<proteinExistence type="predicted"/>
<evidence type="ECO:0000313" key="2">
    <source>
        <dbReference type="EMBL" id="KAF4651734.1"/>
    </source>
</evidence>
<comment type="caution">
    <text evidence="2">The sequence shown here is derived from an EMBL/GenBank/DDBJ whole genome shotgun (WGS) entry which is preliminary data.</text>
</comment>
<evidence type="ECO:0000313" key="3">
    <source>
        <dbReference type="Proteomes" id="UP000591131"/>
    </source>
</evidence>
<name>A0A7J6KXW3_PERCH</name>
<feature type="compositionally biased region" description="Low complexity" evidence="1">
    <location>
        <begin position="116"/>
        <end position="129"/>
    </location>
</feature>
<dbReference type="EMBL" id="JAAPAO010001014">
    <property type="protein sequence ID" value="KAF4651734.1"/>
    <property type="molecule type" value="Genomic_DNA"/>
</dbReference>
<reference evidence="2 3" key="1">
    <citation type="submission" date="2020-04" db="EMBL/GenBank/DDBJ databases">
        <title>Perkinsus chesapeaki whole genome sequence.</title>
        <authorList>
            <person name="Bogema D.R."/>
        </authorList>
    </citation>
    <scope>NUCLEOTIDE SEQUENCE [LARGE SCALE GENOMIC DNA]</scope>
    <source>
        <strain evidence="2">ATCC PRA-425</strain>
    </source>
</reference>
<protein>
    <submittedName>
        <fullName evidence="2">Uncharacterized protein</fullName>
    </submittedName>
</protein>